<accession>A0A2W2FAG4</accession>
<dbReference type="AlphaFoldDB" id="A0A2W2FAG4"/>
<dbReference type="Proteomes" id="UP000248544">
    <property type="component" value="Unassembled WGS sequence"/>
</dbReference>
<sequence length="80" mass="9082">MEWMGGLIIFRAGPEKLRRWARAVHPLGERIYHGSEQVFLAPHRREVSACRDVSSMGTDELWPLIWGRADVARARAARAG</sequence>
<organism evidence="1 2">
    <name type="scientific">Spongiactinospora gelatinilytica</name>
    <dbReference type="NCBI Taxonomy" id="2666298"/>
    <lineage>
        <taxon>Bacteria</taxon>
        <taxon>Bacillati</taxon>
        <taxon>Actinomycetota</taxon>
        <taxon>Actinomycetes</taxon>
        <taxon>Streptosporangiales</taxon>
        <taxon>Streptosporangiaceae</taxon>
        <taxon>Spongiactinospora</taxon>
    </lineage>
</organism>
<proteinExistence type="predicted"/>
<gene>
    <name evidence="1" type="ORF">C1I98_29245</name>
</gene>
<protein>
    <submittedName>
        <fullName evidence="1">Uncharacterized protein</fullName>
    </submittedName>
</protein>
<dbReference type="EMBL" id="POUA01000306">
    <property type="protein sequence ID" value="PZG32523.1"/>
    <property type="molecule type" value="Genomic_DNA"/>
</dbReference>
<name>A0A2W2FAG4_9ACTN</name>
<evidence type="ECO:0000313" key="2">
    <source>
        <dbReference type="Proteomes" id="UP000248544"/>
    </source>
</evidence>
<comment type="caution">
    <text evidence="1">The sequence shown here is derived from an EMBL/GenBank/DDBJ whole genome shotgun (WGS) entry which is preliminary data.</text>
</comment>
<evidence type="ECO:0000313" key="1">
    <source>
        <dbReference type="EMBL" id="PZG32523.1"/>
    </source>
</evidence>
<keyword evidence="2" id="KW-1185">Reference proteome</keyword>
<reference evidence="1 2" key="1">
    <citation type="submission" date="2018-01" db="EMBL/GenBank/DDBJ databases">
        <title>Draft genome sequence of Sphaerisporangium sp. 7K107.</title>
        <authorList>
            <person name="Sahin N."/>
            <person name="Saygin H."/>
            <person name="Ay H."/>
        </authorList>
    </citation>
    <scope>NUCLEOTIDE SEQUENCE [LARGE SCALE GENOMIC DNA]</scope>
    <source>
        <strain evidence="1 2">7K107</strain>
    </source>
</reference>